<dbReference type="NCBIfam" id="NF007790">
    <property type="entry name" value="PRK10484.1"/>
    <property type="match status" value="1"/>
</dbReference>
<dbReference type="CDD" id="cd10328">
    <property type="entry name" value="SLC5sbd_YidK"/>
    <property type="match status" value="1"/>
</dbReference>
<name>A0ABQ1DXX4_9FIRM</name>
<evidence type="ECO:0000313" key="9">
    <source>
        <dbReference type="Proteomes" id="UP000620147"/>
    </source>
</evidence>
<evidence type="ECO:0000256" key="5">
    <source>
        <dbReference type="ARBA" id="ARBA00023136"/>
    </source>
</evidence>
<comment type="subcellular location">
    <subcellularLocation>
        <location evidence="1">Membrane</location>
        <topology evidence="1">Multi-pass membrane protein</topology>
    </subcellularLocation>
</comment>
<feature type="transmembrane region" description="Helical" evidence="7">
    <location>
        <begin position="6"/>
        <end position="22"/>
    </location>
</feature>
<feature type="transmembrane region" description="Helical" evidence="7">
    <location>
        <begin position="75"/>
        <end position="97"/>
    </location>
</feature>
<feature type="transmembrane region" description="Helical" evidence="7">
    <location>
        <begin position="118"/>
        <end position="139"/>
    </location>
</feature>
<feature type="transmembrane region" description="Helical" evidence="7">
    <location>
        <begin position="285"/>
        <end position="308"/>
    </location>
</feature>
<keyword evidence="9" id="KW-1185">Reference proteome</keyword>
<feature type="transmembrane region" description="Helical" evidence="7">
    <location>
        <begin position="244"/>
        <end position="264"/>
    </location>
</feature>
<sequence length="531" mass="57434">MVFTLGSFVLVTVAVAFVSWLKTKGTDETSKDGYFLGGRSLSGLVIFGSLMMTNLSAEQLVGRNGQGYAAGMTAMGWETMCPIALTLMALFFIPKYFKLGISTIPEFLESRFDRATRVIVSFIFLVAYIVTMLPLVLYAGSVAMERIFGITALMGGNRFMATTVMCVALGIIGGIYAIFGGLKAVAVSDSLNGIIFIIGAVILIPVLAFIALGDGSIAEGIRIFATSSPEHLNAIQPADAQPPYIPWPMIVLGCGINHISYWCTNQSIMQRVLGAKNLKEAQKGSLLTGLTCVFCPIFLVAPGVIQFIRDGGVLTDFDMAYPSLIKDILPTPVLGFFAAVMFGAILSSFNSVLNSSMTLFTLDILPVISKKKRTDAQLITMAKRFGIVLCLASIIIAPFLLYLPAGISTFLNQMWGYYGVPVLAIVVMGILAPRMPSFAPKAAIIVHIVCYGLMMNLLPFHFLYFEVGAFVIDLILMAILTKAAPRKEAYVLPDLEVVDMTPWKYRKPVIAVTFILLVGIYVLFSPLGLGG</sequence>
<protein>
    <submittedName>
        <fullName evidence="8">Symporter YidK</fullName>
    </submittedName>
</protein>
<dbReference type="NCBIfam" id="TIGR00813">
    <property type="entry name" value="sss"/>
    <property type="match status" value="1"/>
</dbReference>
<dbReference type="PANTHER" id="PTHR11819:SF195">
    <property type="entry name" value="SODIUM_GLUCOSE COTRANSPORTER 4"/>
    <property type="match status" value="1"/>
</dbReference>
<feature type="transmembrane region" description="Helical" evidence="7">
    <location>
        <begin position="415"/>
        <end position="431"/>
    </location>
</feature>
<comment type="caution">
    <text evidence="8">The sequence shown here is derived from an EMBL/GenBank/DDBJ whole genome shotgun (WGS) entry which is preliminary data.</text>
</comment>
<dbReference type="Gene3D" id="1.20.1730.10">
    <property type="entry name" value="Sodium/glucose cotransporter"/>
    <property type="match status" value="1"/>
</dbReference>
<dbReference type="InterPro" id="IPR038377">
    <property type="entry name" value="Na/Glc_symporter_sf"/>
</dbReference>
<gene>
    <name evidence="8" type="primary">yidK_1</name>
    <name evidence="8" type="ORF">BUFA31_07280</name>
</gene>
<dbReference type="InterPro" id="IPR001734">
    <property type="entry name" value="Na/solute_symporter"/>
</dbReference>
<keyword evidence="4 7" id="KW-1133">Transmembrane helix</keyword>
<feature type="transmembrane region" description="Helical" evidence="7">
    <location>
        <begin position="191"/>
        <end position="212"/>
    </location>
</feature>
<feature type="transmembrane region" description="Helical" evidence="7">
    <location>
        <begin position="34"/>
        <end position="55"/>
    </location>
</feature>
<evidence type="ECO:0000256" key="4">
    <source>
        <dbReference type="ARBA" id="ARBA00022989"/>
    </source>
</evidence>
<dbReference type="PANTHER" id="PTHR11819">
    <property type="entry name" value="SOLUTE CARRIER FAMILY 5"/>
    <property type="match status" value="1"/>
</dbReference>
<feature type="transmembrane region" description="Helical" evidence="7">
    <location>
        <begin position="438"/>
        <end position="455"/>
    </location>
</feature>
<dbReference type="PROSITE" id="PS50283">
    <property type="entry name" value="NA_SOLUT_SYMP_3"/>
    <property type="match status" value="1"/>
</dbReference>
<proteinExistence type="inferred from homology"/>
<organism evidence="8 9">
    <name type="scientific">Butyricicoccus faecihominis</name>
    <dbReference type="NCBI Taxonomy" id="1712515"/>
    <lineage>
        <taxon>Bacteria</taxon>
        <taxon>Bacillati</taxon>
        <taxon>Bacillota</taxon>
        <taxon>Clostridia</taxon>
        <taxon>Eubacteriales</taxon>
        <taxon>Butyricicoccaceae</taxon>
        <taxon>Butyricicoccus</taxon>
    </lineage>
</organism>
<evidence type="ECO:0000256" key="3">
    <source>
        <dbReference type="ARBA" id="ARBA00022692"/>
    </source>
</evidence>
<evidence type="ECO:0000256" key="2">
    <source>
        <dbReference type="ARBA" id="ARBA00006434"/>
    </source>
</evidence>
<feature type="transmembrane region" description="Helical" evidence="7">
    <location>
        <begin position="159"/>
        <end position="179"/>
    </location>
</feature>
<feature type="transmembrane region" description="Helical" evidence="7">
    <location>
        <begin position="509"/>
        <end position="529"/>
    </location>
</feature>
<dbReference type="Pfam" id="PF00474">
    <property type="entry name" value="SSF"/>
    <property type="match status" value="1"/>
</dbReference>
<evidence type="ECO:0000256" key="6">
    <source>
        <dbReference type="RuleBase" id="RU362091"/>
    </source>
</evidence>
<dbReference type="EMBL" id="BLYJ01000006">
    <property type="protein sequence ID" value="GFO87564.1"/>
    <property type="molecule type" value="Genomic_DNA"/>
</dbReference>
<evidence type="ECO:0000256" key="7">
    <source>
        <dbReference type="SAM" id="Phobius"/>
    </source>
</evidence>
<reference evidence="8 9" key="1">
    <citation type="submission" date="2020-06" db="EMBL/GenBank/DDBJ databases">
        <title>Characterization of fructooligosaccharide metabolism and fructooligosaccharide-degrading enzymes in human commensal butyrate producers.</title>
        <authorList>
            <person name="Tanno H."/>
            <person name="Fujii T."/>
            <person name="Hirano K."/>
            <person name="Maeno S."/>
            <person name="Tonozuka T."/>
            <person name="Sakamoto M."/>
            <person name="Ohkuma M."/>
            <person name="Tochio T."/>
            <person name="Endo A."/>
        </authorList>
    </citation>
    <scope>NUCLEOTIDE SEQUENCE [LARGE SCALE GENOMIC DNA]</scope>
    <source>
        <strain evidence="8 9">JCM 31056</strain>
    </source>
</reference>
<evidence type="ECO:0000313" key="8">
    <source>
        <dbReference type="EMBL" id="GFO87564.1"/>
    </source>
</evidence>
<keyword evidence="5 7" id="KW-0472">Membrane</keyword>
<dbReference type="Proteomes" id="UP000620147">
    <property type="component" value="Unassembled WGS sequence"/>
</dbReference>
<dbReference type="RefSeq" id="WP_188886279.1">
    <property type="nucleotide sequence ID" value="NZ_BLYJ01000006.1"/>
</dbReference>
<comment type="similarity">
    <text evidence="2 6">Belongs to the sodium:solute symporter (SSF) (TC 2.A.21) family.</text>
</comment>
<accession>A0ABQ1DXX4</accession>
<feature type="transmembrane region" description="Helical" evidence="7">
    <location>
        <begin position="328"/>
        <end position="349"/>
    </location>
</feature>
<evidence type="ECO:0000256" key="1">
    <source>
        <dbReference type="ARBA" id="ARBA00004141"/>
    </source>
</evidence>
<keyword evidence="3 7" id="KW-0812">Transmembrane</keyword>
<feature type="transmembrane region" description="Helical" evidence="7">
    <location>
        <begin position="385"/>
        <end position="403"/>
    </location>
</feature>